<dbReference type="AlphaFoldDB" id="A0A834TR63"/>
<comment type="caution">
    <text evidence="1">The sequence shown here is derived from an EMBL/GenBank/DDBJ whole genome shotgun (WGS) entry which is preliminary data.</text>
</comment>
<reference evidence="1" key="1">
    <citation type="submission" date="2020-09" db="EMBL/GenBank/DDBJ databases">
        <title>Genome-Enabled Discovery of Anthraquinone Biosynthesis in Senna tora.</title>
        <authorList>
            <person name="Kang S.-H."/>
            <person name="Pandey R.P."/>
            <person name="Lee C.-M."/>
            <person name="Sim J.-S."/>
            <person name="Jeong J.-T."/>
            <person name="Choi B.-S."/>
            <person name="Jung M."/>
            <person name="Ginzburg D."/>
            <person name="Zhao K."/>
            <person name="Won S.Y."/>
            <person name="Oh T.-J."/>
            <person name="Yu Y."/>
            <person name="Kim N.-H."/>
            <person name="Lee O.R."/>
            <person name="Lee T.-H."/>
            <person name="Bashyal P."/>
            <person name="Kim T.-S."/>
            <person name="Lee W.-H."/>
            <person name="Kawkins C."/>
            <person name="Kim C.-K."/>
            <person name="Kim J.S."/>
            <person name="Ahn B.O."/>
            <person name="Rhee S.Y."/>
            <person name="Sohng J.K."/>
        </authorList>
    </citation>
    <scope>NUCLEOTIDE SEQUENCE</scope>
    <source>
        <tissue evidence="1">Leaf</tissue>
    </source>
</reference>
<dbReference type="Proteomes" id="UP000634136">
    <property type="component" value="Unassembled WGS sequence"/>
</dbReference>
<gene>
    <name evidence="1" type="ORF">G2W53_017016</name>
</gene>
<evidence type="ECO:0000313" key="2">
    <source>
        <dbReference type="Proteomes" id="UP000634136"/>
    </source>
</evidence>
<keyword evidence="2" id="KW-1185">Reference proteome</keyword>
<name>A0A834TR63_9FABA</name>
<protein>
    <submittedName>
        <fullName evidence="1">Uncharacterized protein</fullName>
    </submittedName>
</protein>
<proteinExistence type="predicted"/>
<sequence>MARFVPKKGGKIKPKRDWS</sequence>
<organism evidence="1 2">
    <name type="scientific">Senna tora</name>
    <dbReference type="NCBI Taxonomy" id="362788"/>
    <lineage>
        <taxon>Eukaryota</taxon>
        <taxon>Viridiplantae</taxon>
        <taxon>Streptophyta</taxon>
        <taxon>Embryophyta</taxon>
        <taxon>Tracheophyta</taxon>
        <taxon>Spermatophyta</taxon>
        <taxon>Magnoliopsida</taxon>
        <taxon>eudicotyledons</taxon>
        <taxon>Gunneridae</taxon>
        <taxon>Pentapetalae</taxon>
        <taxon>rosids</taxon>
        <taxon>fabids</taxon>
        <taxon>Fabales</taxon>
        <taxon>Fabaceae</taxon>
        <taxon>Caesalpinioideae</taxon>
        <taxon>Cassia clade</taxon>
        <taxon>Senna</taxon>
    </lineage>
</organism>
<accession>A0A834TR63</accession>
<evidence type="ECO:0000313" key="1">
    <source>
        <dbReference type="EMBL" id="KAF7825852.1"/>
    </source>
</evidence>
<dbReference type="EMBL" id="JAAIUW010000006">
    <property type="protein sequence ID" value="KAF7825852.1"/>
    <property type="molecule type" value="Genomic_DNA"/>
</dbReference>